<comment type="caution">
    <text evidence="2">The sequence shown here is derived from an EMBL/GenBank/DDBJ whole genome shotgun (WGS) entry which is preliminary data.</text>
</comment>
<keyword evidence="3" id="KW-1185">Reference proteome</keyword>
<sequence length="37" mass="4415">MATGKFKNNTFLILLEMLFYFGVLIWFLSYYLPLGLH</sequence>
<keyword evidence="1" id="KW-1133">Transmembrane helix</keyword>
<keyword evidence="1" id="KW-0812">Transmembrane</keyword>
<dbReference type="Proteomes" id="UP000604066">
    <property type="component" value="Unassembled WGS sequence"/>
</dbReference>
<proteinExistence type="predicted"/>
<feature type="transmembrane region" description="Helical" evidence="1">
    <location>
        <begin position="12"/>
        <end position="32"/>
    </location>
</feature>
<gene>
    <name evidence="2" type="ORF">HDG70_000969</name>
</gene>
<evidence type="ECO:0000313" key="2">
    <source>
        <dbReference type="EMBL" id="NYE57254.1"/>
    </source>
</evidence>
<organism evidence="2 3">
    <name type="scientific">Carboxydothermus ferrireducens DSM 11255</name>
    <dbReference type="NCBI Taxonomy" id="1119529"/>
    <lineage>
        <taxon>Bacteria</taxon>
        <taxon>Bacillati</taxon>
        <taxon>Bacillota</taxon>
        <taxon>Clostridia</taxon>
        <taxon>Thermoanaerobacterales</taxon>
        <taxon>Thermoanaerobacteraceae</taxon>
        <taxon>Carboxydothermus</taxon>
    </lineage>
</organism>
<name>A0ABX2R7W2_9THEO</name>
<evidence type="ECO:0000313" key="3">
    <source>
        <dbReference type="Proteomes" id="UP000604066"/>
    </source>
</evidence>
<keyword evidence="1" id="KW-0472">Membrane</keyword>
<protein>
    <submittedName>
        <fullName evidence="2">Uncharacterized protein</fullName>
    </submittedName>
</protein>
<reference evidence="2 3" key="1">
    <citation type="submission" date="2020-07" db="EMBL/GenBank/DDBJ databases">
        <title>Genomic Encyclopedia of Type Strains, Phase III (KMG-III): the genomes of soil and plant-associated and newly described type strains.</title>
        <authorList>
            <person name="Whitman W."/>
        </authorList>
    </citation>
    <scope>NUCLEOTIDE SEQUENCE [LARGE SCALE GENOMIC DNA]</scope>
    <source>
        <strain evidence="2 3">DSM 11255</strain>
    </source>
</reference>
<dbReference type="EMBL" id="JACCBS010000002">
    <property type="protein sequence ID" value="NYE57254.1"/>
    <property type="molecule type" value="Genomic_DNA"/>
</dbReference>
<evidence type="ECO:0000256" key="1">
    <source>
        <dbReference type="SAM" id="Phobius"/>
    </source>
</evidence>
<accession>A0ABX2R7W2</accession>